<name>S8C539_9LAMI</name>
<organism evidence="1 2">
    <name type="scientific">Genlisea aurea</name>
    <dbReference type="NCBI Taxonomy" id="192259"/>
    <lineage>
        <taxon>Eukaryota</taxon>
        <taxon>Viridiplantae</taxon>
        <taxon>Streptophyta</taxon>
        <taxon>Embryophyta</taxon>
        <taxon>Tracheophyta</taxon>
        <taxon>Spermatophyta</taxon>
        <taxon>Magnoliopsida</taxon>
        <taxon>eudicotyledons</taxon>
        <taxon>Gunneridae</taxon>
        <taxon>Pentapetalae</taxon>
        <taxon>asterids</taxon>
        <taxon>lamiids</taxon>
        <taxon>Lamiales</taxon>
        <taxon>Lentibulariaceae</taxon>
        <taxon>Genlisea</taxon>
    </lineage>
</organism>
<evidence type="ECO:0000313" key="2">
    <source>
        <dbReference type="Proteomes" id="UP000015453"/>
    </source>
</evidence>
<proteinExistence type="predicted"/>
<gene>
    <name evidence="1" type="ORF">M569_12975</name>
</gene>
<dbReference type="AlphaFoldDB" id="S8C539"/>
<keyword evidence="2" id="KW-1185">Reference proteome</keyword>
<sequence>MSTEFDSGCGNPEIALNEILNGVETISEPLINDIARESIRVPESGPAAVVVAQGGAHPGARVLNPLARTAESVRYSE</sequence>
<reference evidence="1 2" key="1">
    <citation type="journal article" date="2013" name="BMC Genomics">
        <title>The miniature genome of a carnivorous plant Genlisea aurea contains a low number of genes and short non-coding sequences.</title>
        <authorList>
            <person name="Leushkin E.V."/>
            <person name="Sutormin R.A."/>
            <person name="Nabieva E.R."/>
            <person name="Penin A.A."/>
            <person name="Kondrashov A.S."/>
            <person name="Logacheva M.D."/>
        </authorList>
    </citation>
    <scope>NUCLEOTIDE SEQUENCE [LARGE SCALE GENOMIC DNA]</scope>
</reference>
<accession>S8C539</accession>
<dbReference type="Proteomes" id="UP000015453">
    <property type="component" value="Unassembled WGS sequence"/>
</dbReference>
<evidence type="ECO:0000313" key="1">
    <source>
        <dbReference type="EMBL" id="EPS61824.1"/>
    </source>
</evidence>
<dbReference type="EMBL" id="AUSU01006575">
    <property type="protein sequence ID" value="EPS61824.1"/>
    <property type="molecule type" value="Genomic_DNA"/>
</dbReference>
<comment type="caution">
    <text evidence="1">The sequence shown here is derived from an EMBL/GenBank/DDBJ whole genome shotgun (WGS) entry which is preliminary data.</text>
</comment>
<protein>
    <submittedName>
        <fullName evidence="1">Uncharacterized protein</fullName>
    </submittedName>
</protein>